<protein>
    <submittedName>
        <fullName evidence="1">Uncharacterized protein</fullName>
    </submittedName>
</protein>
<dbReference type="KEGG" id="apak:AP3564_17665"/>
<dbReference type="EMBL" id="CP017703">
    <property type="protein sequence ID" value="ASS91827.1"/>
    <property type="molecule type" value="Genomic_DNA"/>
</dbReference>
<dbReference type="AlphaFoldDB" id="A0A223E989"/>
<proteinExistence type="predicted"/>
<gene>
    <name evidence="1" type="ORF">AP3564_17665</name>
</gene>
<sequence>MPGAQEEAVSKKPFEAAFVCILHFPKHTVSVESTYNSFIAATEKILKVQRFCKNHVDDFFARL</sequence>
<organism evidence="1 2">
    <name type="scientific">Aeribacillus pallidus</name>
    <dbReference type="NCBI Taxonomy" id="33936"/>
    <lineage>
        <taxon>Bacteria</taxon>
        <taxon>Bacillati</taxon>
        <taxon>Bacillota</taxon>
        <taxon>Bacilli</taxon>
        <taxon>Bacillales</taxon>
        <taxon>Bacillaceae</taxon>
        <taxon>Aeribacillus</taxon>
    </lineage>
</organism>
<evidence type="ECO:0000313" key="2">
    <source>
        <dbReference type="Proteomes" id="UP000214606"/>
    </source>
</evidence>
<name>A0A223E989_9BACI</name>
<dbReference type="Proteomes" id="UP000214606">
    <property type="component" value="Chromosome"/>
</dbReference>
<evidence type="ECO:0000313" key="1">
    <source>
        <dbReference type="EMBL" id="ASS91827.1"/>
    </source>
</evidence>
<accession>A0A223E989</accession>
<reference evidence="1 2" key="1">
    <citation type="submission" date="2016-10" db="EMBL/GenBank/DDBJ databases">
        <title>The whole genome sequencing and assembly of Aeribacillus pallidus KCTC3564 strain.</title>
        <authorList>
            <person name="Lee Y.-J."/>
            <person name="Park M.-K."/>
            <person name="Yi H."/>
            <person name="Bahn Y.-S."/>
            <person name="Kim J.F."/>
            <person name="Lee D.-W."/>
        </authorList>
    </citation>
    <scope>NUCLEOTIDE SEQUENCE [LARGE SCALE GENOMIC DNA]</scope>
    <source>
        <strain evidence="1 2">KCTC3564</strain>
    </source>
</reference>